<dbReference type="AlphaFoldDB" id="A0AA46YM87"/>
<keyword evidence="2" id="KW-0805">Transcription regulation</keyword>
<dbReference type="InterPro" id="IPR002182">
    <property type="entry name" value="NB-ARC"/>
</dbReference>
<dbReference type="InterPro" id="IPR036388">
    <property type="entry name" value="WH-like_DNA-bd_sf"/>
</dbReference>
<dbReference type="InterPro" id="IPR001867">
    <property type="entry name" value="OmpR/PhoB-type_DNA-bd"/>
</dbReference>
<dbReference type="SUPFAM" id="SSF46894">
    <property type="entry name" value="C-terminal effector domain of the bipartite response regulators"/>
    <property type="match status" value="1"/>
</dbReference>
<dbReference type="InterPro" id="IPR027417">
    <property type="entry name" value="P-loop_NTPase"/>
</dbReference>
<reference evidence="7" key="1">
    <citation type="submission" date="2022-01" db="EMBL/GenBank/DDBJ databases">
        <title>Nocardioidaceae gen. sp. A5X3R13.</title>
        <authorList>
            <person name="Lopez Marin M.A."/>
            <person name="Uhlik O."/>
        </authorList>
    </citation>
    <scope>NUCLEOTIDE SEQUENCE</scope>
    <source>
        <strain evidence="7">A5X3R13</strain>
    </source>
</reference>
<protein>
    <submittedName>
        <fullName evidence="7">NB-ARC domain-containing protein</fullName>
    </submittedName>
</protein>
<dbReference type="InterPro" id="IPR016032">
    <property type="entry name" value="Sig_transdc_resp-reg_C-effctor"/>
</dbReference>
<keyword evidence="4" id="KW-0804">Transcription</keyword>
<dbReference type="RefSeq" id="WP_271635165.1">
    <property type="nucleotide sequence ID" value="NZ_CP094970.1"/>
</dbReference>
<evidence type="ECO:0000256" key="4">
    <source>
        <dbReference type="ARBA" id="ARBA00023163"/>
    </source>
</evidence>
<dbReference type="PANTHER" id="PTHR35807">
    <property type="entry name" value="TRANSCRIPTIONAL REGULATOR REDD-RELATED"/>
    <property type="match status" value="1"/>
</dbReference>
<dbReference type="Proteomes" id="UP001164390">
    <property type="component" value="Chromosome"/>
</dbReference>
<dbReference type="CDD" id="cd15831">
    <property type="entry name" value="BTAD"/>
    <property type="match status" value="1"/>
</dbReference>
<dbReference type="InterPro" id="IPR051677">
    <property type="entry name" value="AfsR-DnrI-RedD_regulator"/>
</dbReference>
<organism evidence="7 8">
    <name type="scientific">Solicola gregarius</name>
    <dbReference type="NCBI Taxonomy" id="2908642"/>
    <lineage>
        <taxon>Bacteria</taxon>
        <taxon>Bacillati</taxon>
        <taxon>Actinomycetota</taxon>
        <taxon>Actinomycetes</taxon>
        <taxon>Propionibacteriales</taxon>
        <taxon>Nocardioidaceae</taxon>
        <taxon>Solicola</taxon>
    </lineage>
</organism>
<dbReference type="Gene3D" id="1.10.10.10">
    <property type="entry name" value="Winged helix-like DNA-binding domain superfamily/Winged helix DNA-binding domain"/>
    <property type="match status" value="1"/>
</dbReference>
<keyword evidence="8" id="KW-1185">Reference proteome</keyword>
<dbReference type="PRINTS" id="PR00364">
    <property type="entry name" value="DISEASERSIST"/>
</dbReference>
<keyword evidence="3" id="KW-0238">DNA-binding</keyword>
<dbReference type="EMBL" id="CP094970">
    <property type="protein sequence ID" value="UYM06281.1"/>
    <property type="molecule type" value="Genomic_DNA"/>
</dbReference>
<evidence type="ECO:0000256" key="2">
    <source>
        <dbReference type="ARBA" id="ARBA00023015"/>
    </source>
</evidence>
<dbReference type="SMART" id="SM01043">
    <property type="entry name" value="BTAD"/>
    <property type="match status" value="1"/>
</dbReference>
<evidence type="ECO:0000313" key="8">
    <source>
        <dbReference type="Proteomes" id="UP001164390"/>
    </source>
</evidence>
<dbReference type="SUPFAM" id="SSF52540">
    <property type="entry name" value="P-loop containing nucleoside triphosphate hydrolases"/>
    <property type="match status" value="1"/>
</dbReference>
<evidence type="ECO:0000259" key="6">
    <source>
        <dbReference type="SMART" id="SM01043"/>
    </source>
</evidence>
<dbReference type="GO" id="GO:0006355">
    <property type="term" value="P:regulation of DNA-templated transcription"/>
    <property type="evidence" value="ECO:0007669"/>
    <property type="project" value="InterPro"/>
</dbReference>
<dbReference type="Pfam" id="PF03704">
    <property type="entry name" value="BTAD"/>
    <property type="match status" value="1"/>
</dbReference>
<evidence type="ECO:0000259" key="5">
    <source>
        <dbReference type="SMART" id="SM00862"/>
    </source>
</evidence>
<proteinExistence type="inferred from homology"/>
<dbReference type="Gene3D" id="1.25.40.10">
    <property type="entry name" value="Tetratricopeptide repeat domain"/>
    <property type="match status" value="3"/>
</dbReference>
<dbReference type="InterPro" id="IPR005158">
    <property type="entry name" value="BTAD"/>
</dbReference>
<feature type="domain" description="Bacterial transcriptional activator" evidence="6">
    <location>
        <begin position="94"/>
        <end position="240"/>
    </location>
</feature>
<dbReference type="SMART" id="SM00862">
    <property type="entry name" value="Trans_reg_C"/>
    <property type="match status" value="1"/>
</dbReference>
<sequence>MEYRVLGPLELLEHGRVVEVRASKLRIVLATLLLGAGRTVTIDELIDLLWDGSAPKNARAVVQKYVMRVRRIVVGDTIRTEPDGYRMLISEDQLDLTRFRALVAQADMAAKAEDFGAESEVLNRALELWSGRSPLINVSSDGLARSEVPRLIELHTGTLERRIDLDLRLGRHRELVGELVTLVREHPLREHFWVQWMRALHKSGRTGEALSAYREISGVLADELGVGPGEELREAYMLILRDDAESAEPAAERLSTPHLLPIAGAGFVGRTAERGEIAESLRSAADVAVAPVVLITGAAGIGKTTLAVHVAHGVADAFPDGQLYCDFRAYAPGPSLSVGEVLGQFLHALGQPAETIPIARQEQTATYRSLLAGKRVLIVLDNVASEKQVRELLPGASGSAVLVTSRNELTGLVVDPGAKRVGLDVLSPQESHELLVHALGAERVSAARGAMRSLTATCGGLALALRLAAAHLTLRPGLSISDYVGQLRRHGAVSELRVEGDERADLSGAFGCSYDQLRPKRQYLLRMLSLVADTAFSVHAACAAMDLNETEMSAQLEELAAASLLMRSGKRYKFHDLIRQYAWEQCLLKESDAQRIQARERLLEYYIAKTDLAVQPVLPLSRLPRTSPHAPPALEDSPTLESVDDDRLAMIAAIRAAATYGPYELACQLADALRGYFGLRGHSVDWHAAVEGGIRAAEHAGYREGLAAMYNSRGALCYYTGDVVRAERELTRAVELYEGLNSTGANAVRINLGIIAQICGNLPESVAHLEASMLGYRDAGEPALETRARENLVLALVESGDLARASAESAELKAAAARSVGHLELGAAAELDRYIGDLHRAAERLSAAADEAAAHGDRRNTAGLLDELANCLIEMGEIDRAHRIVTENIAEAERYDPRSLPYVQTTLAKVFKERGNVARARRQFTYALGIATQMHDLAVQCDVLTGWADLELVDGDTQRAFERVSQAVELAQSSGRRLRLVHATAVLAACHRAVGSARRAREIATEALQIAVECEYPLGEATARHQVAESAIADGDADDALDAWTRAASIYSDLGSARAAVVRQRLAELQSHARN</sequence>
<dbReference type="KEGG" id="sgrg:L0C25_04170"/>
<dbReference type="GO" id="GO:0000160">
    <property type="term" value="P:phosphorelay signal transduction system"/>
    <property type="evidence" value="ECO:0007669"/>
    <property type="project" value="InterPro"/>
</dbReference>
<evidence type="ECO:0000313" key="7">
    <source>
        <dbReference type="EMBL" id="UYM06281.1"/>
    </source>
</evidence>
<accession>A0AA46YM87</accession>
<dbReference type="GO" id="GO:0043531">
    <property type="term" value="F:ADP binding"/>
    <property type="evidence" value="ECO:0007669"/>
    <property type="project" value="InterPro"/>
</dbReference>
<gene>
    <name evidence="7" type="ORF">L0C25_04170</name>
</gene>
<dbReference type="InterPro" id="IPR011990">
    <property type="entry name" value="TPR-like_helical_dom_sf"/>
</dbReference>
<feature type="domain" description="OmpR/PhoB-type" evidence="5">
    <location>
        <begin position="15"/>
        <end position="87"/>
    </location>
</feature>
<evidence type="ECO:0000256" key="3">
    <source>
        <dbReference type="ARBA" id="ARBA00023125"/>
    </source>
</evidence>
<dbReference type="GO" id="GO:0003677">
    <property type="term" value="F:DNA binding"/>
    <property type="evidence" value="ECO:0007669"/>
    <property type="project" value="UniProtKB-KW"/>
</dbReference>
<comment type="similarity">
    <text evidence="1">Belongs to the AfsR/DnrI/RedD regulatory family.</text>
</comment>
<dbReference type="PANTHER" id="PTHR35807:SF1">
    <property type="entry name" value="TRANSCRIPTIONAL REGULATOR REDD"/>
    <property type="match status" value="1"/>
</dbReference>
<evidence type="ECO:0000256" key="1">
    <source>
        <dbReference type="ARBA" id="ARBA00005820"/>
    </source>
</evidence>
<dbReference type="SUPFAM" id="SSF48452">
    <property type="entry name" value="TPR-like"/>
    <property type="match status" value="4"/>
</dbReference>
<name>A0AA46YM87_9ACTN</name>
<dbReference type="Pfam" id="PF00931">
    <property type="entry name" value="NB-ARC"/>
    <property type="match status" value="1"/>
</dbReference>
<dbReference type="Gene3D" id="3.40.50.300">
    <property type="entry name" value="P-loop containing nucleotide triphosphate hydrolases"/>
    <property type="match status" value="1"/>
</dbReference>